<dbReference type="GO" id="GO:0016757">
    <property type="term" value="F:glycosyltransferase activity"/>
    <property type="evidence" value="ECO:0007669"/>
    <property type="project" value="InterPro"/>
</dbReference>
<dbReference type="InterPro" id="IPR028098">
    <property type="entry name" value="Glyco_trans_4-like_N"/>
</dbReference>
<dbReference type="OrthoDB" id="9792322at2"/>
<dbReference type="Pfam" id="PF00534">
    <property type="entry name" value="Glycos_transf_1"/>
    <property type="match status" value="1"/>
</dbReference>
<name>A0A369IG86_9BACT</name>
<evidence type="ECO:0000313" key="4">
    <source>
        <dbReference type="Proteomes" id="UP000253141"/>
    </source>
</evidence>
<dbReference type="SUPFAM" id="SSF53756">
    <property type="entry name" value="UDP-Glycosyltransferase/glycogen phosphorylase"/>
    <property type="match status" value="1"/>
</dbReference>
<evidence type="ECO:0000259" key="2">
    <source>
        <dbReference type="Pfam" id="PF13439"/>
    </source>
</evidence>
<protein>
    <submittedName>
        <fullName evidence="3">Glycosyltransferase</fullName>
    </submittedName>
</protein>
<evidence type="ECO:0000313" key="3">
    <source>
        <dbReference type="EMBL" id="RDB06284.1"/>
    </source>
</evidence>
<dbReference type="Proteomes" id="UP000253141">
    <property type="component" value="Unassembled WGS sequence"/>
</dbReference>
<dbReference type="InterPro" id="IPR001296">
    <property type="entry name" value="Glyco_trans_1"/>
</dbReference>
<dbReference type="PANTHER" id="PTHR45947">
    <property type="entry name" value="SULFOQUINOVOSYL TRANSFERASE SQD2"/>
    <property type="match status" value="1"/>
</dbReference>
<organism evidence="3 4">
    <name type="scientific">Runella aurantiaca</name>
    <dbReference type="NCBI Taxonomy" id="2282308"/>
    <lineage>
        <taxon>Bacteria</taxon>
        <taxon>Pseudomonadati</taxon>
        <taxon>Bacteroidota</taxon>
        <taxon>Cytophagia</taxon>
        <taxon>Cytophagales</taxon>
        <taxon>Spirosomataceae</taxon>
        <taxon>Runella</taxon>
    </lineage>
</organism>
<feature type="domain" description="Glycosyltransferase subfamily 4-like N-terminal" evidence="2">
    <location>
        <begin position="68"/>
        <end position="175"/>
    </location>
</feature>
<gene>
    <name evidence="3" type="ORF">DVG78_08445</name>
</gene>
<feature type="domain" description="Glycosyl transferase family 1" evidence="1">
    <location>
        <begin position="183"/>
        <end position="331"/>
    </location>
</feature>
<sequence>MDQKIKILHVVEAFGSGIVDFLSILTSLEEFEYTILYSERELKISEIKPKFKDNIKFIEWEFAKRKISIYKDLKSYLYFSRFLRNNSFDIIHLHSSKAGIIGRVWGLFNKSVPIFYSPHGAPFARKDISFLRRLFFESIEYIASKLSGEVICVSHSESELYNKIGIKADFINNGIYIREPKLYPKNENQINIITVGRISNQKNPTMFNQIALFFNNNPRIKFIWVGDGESINKLYSENIRITGWLSKSDLSNELKNAHIYISTSLWEGLPLAVLEAMEHQLPLVLNKCVGNIDLLQEGKNGFFFEEQSEAIHNLFLLIDNQILRENFGEESFKLLKNKFNSDNMIKSYRLLYLQYKDSSSAT</sequence>
<reference evidence="3 4" key="1">
    <citation type="submission" date="2018-07" db="EMBL/GenBank/DDBJ databases">
        <title>Genome analysis of Runella aurantiaca.</title>
        <authorList>
            <person name="Yang X."/>
        </authorList>
    </citation>
    <scope>NUCLEOTIDE SEQUENCE [LARGE SCALE GENOMIC DNA]</scope>
    <source>
        <strain evidence="3 4">YX9</strain>
    </source>
</reference>
<keyword evidence="3" id="KW-0808">Transferase</keyword>
<comment type="caution">
    <text evidence="3">The sequence shown here is derived from an EMBL/GenBank/DDBJ whole genome shotgun (WGS) entry which is preliminary data.</text>
</comment>
<dbReference type="PANTHER" id="PTHR45947:SF3">
    <property type="entry name" value="SULFOQUINOVOSYL TRANSFERASE SQD2"/>
    <property type="match status" value="1"/>
</dbReference>
<evidence type="ECO:0000259" key="1">
    <source>
        <dbReference type="Pfam" id="PF00534"/>
    </source>
</evidence>
<dbReference type="RefSeq" id="WP_114460664.1">
    <property type="nucleotide sequence ID" value="NZ_QPIW01000005.1"/>
</dbReference>
<keyword evidence="4" id="KW-1185">Reference proteome</keyword>
<dbReference type="AlphaFoldDB" id="A0A369IG86"/>
<dbReference type="Gene3D" id="3.40.50.2000">
    <property type="entry name" value="Glycogen Phosphorylase B"/>
    <property type="match status" value="2"/>
</dbReference>
<dbReference type="Pfam" id="PF13439">
    <property type="entry name" value="Glyco_transf_4"/>
    <property type="match status" value="1"/>
</dbReference>
<proteinExistence type="predicted"/>
<dbReference type="InterPro" id="IPR050194">
    <property type="entry name" value="Glycosyltransferase_grp1"/>
</dbReference>
<accession>A0A369IG86</accession>
<dbReference type="EMBL" id="QPIW01000005">
    <property type="protein sequence ID" value="RDB06284.1"/>
    <property type="molecule type" value="Genomic_DNA"/>
</dbReference>